<evidence type="ECO:0000256" key="2">
    <source>
        <dbReference type="SAM" id="SignalP"/>
    </source>
</evidence>
<organism evidence="4 5">
    <name type="scientific">Rosa chinensis</name>
    <name type="common">China rose</name>
    <dbReference type="NCBI Taxonomy" id="74649"/>
    <lineage>
        <taxon>Eukaryota</taxon>
        <taxon>Viridiplantae</taxon>
        <taxon>Streptophyta</taxon>
        <taxon>Embryophyta</taxon>
        <taxon>Tracheophyta</taxon>
        <taxon>Spermatophyta</taxon>
        <taxon>Magnoliopsida</taxon>
        <taxon>eudicotyledons</taxon>
        <taxon>Gunneridae</taxon>
        <taxon>Pentapetalae</taxon>
        <taxon>rosids</taxon>
        <taxon>fabids</taxon>
        <taxon>Rosales</taxon>
        <taxon>Rosaceae</taxon>
        <taxon>Rosoideae</taxon>
        <taxon>Rosoideae incertae sedis</taxon>
        <taxon>Rosa</taxon>
    </lineage>
</organism>
<evidence type="ECO:0000259" key="3">
    <source>
        <dbReference type="Pfam" id="PF22528"/>
    </source>
</evidence>
<feature type="chain" id="PRO_5015105489" evidence="2">
    <location>
        <begin position="20"/>
        <end position="102"/>
    </location>
</feature>
<gene>
    <name evidence="4" type="ORF">RchiOBHm_Chr2g0089341</name>
</gene>
<dbReference type="EC" id="2.1.1.-" evidence="4"/>
<protein>
    <submittedName>
        <fullName evidence="4">Putative methyltransferase</fullName>
        <ecNumber evidence="4">2.1.1.-</ecNumber>
    </submittedName>
</protein>
<keyword evidence="5" id="KW-1185">Reference proteome</keyword>
<dbReference type="Gramene" id="PRQ46464">
    <property type="protein sequence ID" value="PRQ46464"/>
    <property type="gene ID" value="RchiOBHm_Chr2g0089341"/>
</dbReference>
<sequence length="102" mass="11567">MPGFLNICMLTITCNLCSGEVPAQNEIDLTTTPSVDNGTHWGKQIFLLNPPIRVTEGDNLNGSFSMRCNKENHRLMEVEFSSEIKQYSGQLLPPFRNIYFIE</sequence>
<feature type="signal peptide" evidence="2">
    <location>
        <begin position="1"/>
        <end position="19"/>
    </location>
</feature>
<dbReference type="GO" id="GO:0008168">
    <property type="term" value="F:methyltransferase activity"/>
    <property type="evidence" value="ECO:0007669"/>
    <property type="project" value="UniProtKB-KW"/>
</dbReference>
<evidence type="ECO:0000313" key="5">
    <source>
        <dbReference type="Proteomes" id="UP000238479"/>
    </source>
</evidence>
<proteinExistence type="predicted"/>
<dbReference type="Proteomes" id="UP000238479">
    <property type="component" value="Chromosome 2"/>
</dbReference>
<reference evidence="4 5" key="1">
    <citation type="journal article" date="2018" name="Nat. Genet.">
        <title>The Rosa genome provides new insights in the design of modern roses.</title>
        <authorList>
            <person name="Bendahmane M."/>
        </authorList>
    </citation>
    <scope>NUCLEOTIDE SEQUENCE [LARGE SCALE GENOMIC DNA]</scope>
    <source>
        <strain evidence="5">cv. Old Blush</strain>
    </source>
</reference>
<dbReference type="GO" id="GO:0032259">
    <property type="term" value="P:methylation"/>
    <property type="evidence" value="ECO:0007669"/>
    <property type="project" value="UniProtKB-KW"/>
</dbReference>
<evidence type="ECO:0000256" key="1">
    <source>
        <dbReference type="ARBA" id="ARBA00022691"/>
    </source>
</evidence>
<name>A0A2P6RJ64_ROSCH</name>
<keyword evidence="2" id="KW-0732">Signal</keyword>
<dbReference type="Pfam" id="PF22528">
    <property type="entry name" value="PRMT_C"/>
    <property type="match status" value="1"/>
</dbReference>
<dbReference type="STRING" id="74649.A0A2P6RJ64"/>
<comment type="caution">
    <text evidence="4">The sequence shown here is derived from an EMBL/GenBank/DDBJ whole genome shotgun (WGS) entry which is preliminary data.</text>
</comment>
<feature type="domain" description="Protein arginine N-methyltransferase" evidence="3">
    <location>
        <begin position="24"/>
        <end position="84"/>
    </location>
</feature>
<dbReference type="AlphaFoldDB" id="A0A2P6RJ64"/>
<dbReference type="InterPro" id="IPR055135">
    <property type="entry name" value="PRMT_dom"/>
</dbReference>
<keyword evidence="4" id="KW-0489">Methyltransferase</keyword>
<dbReference type="EMBL" id="PDCK01000040">
    <property type="protein sequence ID" value="PRQ46464.1"/>
    <property type="molecule type" value="Genomic_DNA"/>
</dbReference>
<accession>A0A2P6RJ64</accession>
<evidence type="ECO:0000313" key="4">
    <source>
        <dbReference type="EMBL" id="PRQ46464.1"/>
    </source>
</evidence>
<keyword evidence="4" id="KW-0808">Transferase</keyword>
<dbReference type="Gene3D" id="2.70.160.11">
    <property type="entry name" value="Hnrnp arginine n-methyltransferase1"/>
    <property type="match status" value="1"/>
</dbReference>
<dbReference type="SUPFAM" id="SSF53335">
    <property type="entry name" value="S-adenosyl-L-methionine-dependent methyltransferases"/>
    <property type="match status" value="1"/>
</dbReference>
<keyword evidence="1" id="KW-0949">S-adenosyl-L-methionine</keyword>
<dbReference type="InterPro" id="IPR029063">
    <property type="entry name" value="SAM-dependent_MTases_sf"/>
</dbReference>